<accession>A0ABS8MR26</accession>
<reference evidence="1" key="1">
    <citation type="submission" date="2021-11" db="EMBL/GenBank/DDBJ databases">
        <title>Description of novel Flavobacterium species.</title>
        <authorList>
            <person name="Saticioglu I.B."/>
            <person name="Ay H."/>
            <person name="Altun S."/>
            <person name="Duman M."/>
        </authorList>
    </citation>
    <scope>NUCLEOTIDE SEQUENCE</scope>
    <source>
        <strain evidence="1">F-65</strain>
    </source>
</reference>
<dbReference type="EMBL" id="JAJJMO010000001">
    <property type="protein sequence ID" value="MCC9071214.1"/>
    <property type="molecule type" value="Genomic_DNA"/>
</dbReference>
<dbReference type="SUPFAM" id="SSF69279">
    <property type="entry name" value="Phage tail proteins"/>
    <property type="match status" value="1"/>
</dbReference>
<organism evidence="1 2">
    <name type="scientific">Flavobacterium pisciphilum</name>
    <dbReference type="NCBI Taxonomy" id="2893755"/>
    <lineage>
        <taxon>Bacteria</taxon>
        <taxon>Pseudomonadati</taxon>
        <taxon>Bacteroidota</taxon>
        <taxon>Flavobacteriia</taxon>
        <taxon>Flavobacteriales</taxon>
        <taxon>Flavobacteriaceae</taxon>
        <taxon>Flavobacterium</taxon>
    </lineage>
</organism>
<dbReference type="Proteomes" id="UP001430919">
    <property type="component" value="Unassembled WGS sequence"/>
</dbReference>
<gene>
    <name evidence="1" type="ORF">LNQ49_06355</name>
</gene>
<evidence type="ECO:0000313" key="2">
    <source>
        <dbReference type="Proteomes" id="UP001430919"/>
    </source>
</evidence>
<sequence length="331" mass="37717">MFLLESKVVFARIKDGAEESSYAFNAIHEIEITKSVDELSDTAVIKLPTQFKIKQNGTQKFTEKALQVGDKVTITLGYEGKISNVEFVGYIKKISPKIPLEIHCEDAMWMLRRKNISASWKEKVKLEAVLNKIIEGTNIVLNEPVLDFELEKWIINENGAQALEKLKKDFGFTSFITDDGKLHCGLQELTNIGQVAAYDLNYNLVENNLEYKAKEDRKIMVKYTYIDPKTNERTIVEDGDKDGEQRTYNTSTVSDKAQLKELVKVELEKLRFDGYNGDVTSFLIPYATRGMKAVLVDKEHTDREGSYFINKVVTTFGMSGARRKVSIRNKL</sequence>
<dbReference type="RefSeq" id="WP_229987840.1">
    <property type="nucleotide sequence ID" value="NZ_JAJJMO010000001.1"/>
</dbReference>
<name>A0ABS8MR26_9FLAO</name>
<comment type="caution">
    <text evidence="1">The sequence shown here is derived from an EMBL/GenBank/DDBJ whole genome shotgun (WGS) entry which is preliminary data.</text>
</comment>
<evidence type="ECO:0000313" key="1">
    <source>
        <dbReference type="EMBL" id="MCC9071214.1"/>
    </source>
</evidence>
<proteinExistence type="predicted"/>
<protein>
    <submittedName>
        <fullName evidence="1">Late control protein</fullName>
    </submittedName>
</protein>
<keyword evidence="2" id="KW-1185">Reference proteome</keyword>